<dbReference type="GO" id="GO:0008843">
    <property type="term" value="F:endochitinase activity"/>
    <property type="evidence" value="ECO:0007669"/>
    <property type="project" value="UniProtKB-EC"/>
</dbReference>
<dbReference type="SMART" id="SM00636">
    <property type="entry name" value="Glyco_18"/>
    <property type="match status" value="1"/>
</dbReference>
<dbReference type="GeneID" id="25790140"/>
<dbReference type="InterPro" id="IPR036861">
    <property type="entry name" value="Endochitinase-like_sf"/>
</dbReference>
<evidence type="ECO:0000259" key="9">
    <source>
        <dbReference type="PROSITE" id="PS51782"/>
    </source>
</evidence>
<dbReference type="GO" id="GO:0008061">
    <property type="term" value="F:chitin binding"/>
    <property type="evidence" value="ECO:0007669"/>
    <property type="project" value="UniProtKB-KW"/>
</dbReference>
<evidence type="ECO:0000256" key="7">
    <source>
        <dbReference type="SAM" id="MobiDB-lite"/>
    </source>
</evidence>
<dbReference type="GO" id="GO:0005975">
    <property type="term" value="P:carbohydrate metabolic process"/>
    <property type="evidence" value="ECO:0007669"/>
    <property type="project" value="InterPro"/>
</dbReference>
<dbReference type="InterPro" id="IPR001223">
    <property type="entry name" value="Glyco_hydro18_cat"/>
</dbReference>
<keyword evidence="5" id="KW-0326">Glycosidase</keyword>
<evidence type="ECO:0000313" key="12">
    <source>
        <dbReference type="Proteomes" id="UP000007115"/>
    </source>
</evidence>
<evidence type="ECO:0000256" key="1">
    <source>
        <dbReference type="ARBA" id="ARBA00008682"/>
    </source>
</evidence>
<feature type="compositionally biased region" description="Pro residues" evidence="7">
    <location>
        <begin position="1167"/>
        <end position="1180"/>
    </location>
</feature>
<dbReference type="Pfam" id="PF00704">
    <property type="entry name" value="Glyco_hydro_18"/>
    <property type="match status" value="1"/>
</dbReference>
<dbReference type="InterPro" id="IPR017853">
    <property type="entry name" value="GH"/>
</dbReference>
<dbReference type="PANTHER" id="PTHR47700">
    <property type="entry name" value="V CHITINASE, PUTATIVE (AFU_ORTHOLOGUE AFUA_6G13720)-RELATED"/>
    <property type="match status" value="1"/>
</dbReference>
<evidence type="ECO:0000313" key="11">
    <source>
        <dbReference type="EMBL" id="EHK23200.1"/>
    </source>
</evidence>
<dbReference type="EMBL" id="ABDF02000006">
    <property type="protein sequence ID" value="EHK23200.1"/>
    <property type="molecule type" value="Genomic_DNA"/>
</dbReference>
<keyword evidence="8" id="KW-0732">Signal</keyword>
<dbReference type="Gene3D" id="3.10.50.10">
    <property type="match status" value="1"/>
</dbReference>
<dbReference type="Gene3D" id="3.10.350.10">
    <property type="entry name" value="LysM domain"/>
    <property type="match status" value="3"/>
</dbReference>
<reference evidence="11 12" key="1">
    <citation type="journal article" date="2011" name="Genome Biol.">
        <title>Comparative genome sequence analysis underscores mycoparasitism as the ancestral life style of Trichoderma.</title>
        <authorList>
            <person name="Kubicek C.P."/>
            <person name="Herrera-Estrella A."/>
            <person name="Seidl-Seiboth V."/>
            <person name="Martinez D.A."/>
            <person name="Druzhinina I.S."/>
            <person name="Thon M."/>
            <person name="Zeilinger S."/>
            <person name="Casas-Flores S."/>
            <person name="Horwitz B.A."/>
            <person name="Mukherjee P.K."/>
            <person name="Mukherjee M."/>
            <person name="Kredics L."/>
            <person name="Alcaraz L.D."/>
            <person name="Aerts A."/>
            <person name="Antal Z."/>
            <person name="Atanasova L."/>
            <person name="Cervantes-Badillo M.G."/>
            <person name="Challacombe J."/>
            <person name="Chertkov O."/>
            <person name="McCluskey K."/>
            <person name="Coulpier F."/>
            <person name="Deshpande N."/>
            <person name="von Doehren H."/>
            <person name="Ebbole D.J."/>
            <person name="Esquivel-Naranjo E.U."/>
            <person name="Fekete E."/>
            <person name="Flipphi M."/>
            <person name="Glaser F."/>
            <person name="Gomez-Rodriguez E.Y."/>
            <person name="Gruber S."/>
            <person name="Han C."/>
            <person name="Henrissat B."/>
            <person name="Hermosa R."/>
            <person name="Hernandez-Onate M."/>
            <person name="Karaffa L."/>
            <person name="Kosti I."/>
            <person name="Le Crom S."/>
            <person name="Lindquist E."/>
            <person name="Lucas S."/>
            <person name="Luebeck M."/>
            <person name="Luebeck P.S."/>
            <person name="Margeot A."/>
            <person name="Metz B."/>
            <person name="Misra M."/>
            <person name="Nevalainen H."/>
            <person name="Omann M."/>
            <person name="Packer N."/>
            <person name="Perrone G."/>
            <person name="Uresti-Rivera E.E."/>
            <person name="Salamov A."/>
            <person name="Schmoll M."/>
            <person name="Seiboth B."/>
            <person name="Shapiro H."/>
            <person name="Sukno S."/>
            <person name="Tamayo-Ramos J.A."/>
            <person name="Tisch D."/>
            <person name="Wiest A."/>
            <person name="Wilkinson H.H."/>
            <person name="Zhang M."/>
            <person name="Coutinho P.M."/>
            <person name="Kenerley C.M."/>
            <person name="Monte E."/>
            <person name="Baker S.E."/>
            <person name="Grigoriev I.V."/>
        </authorList>
    </citation>
    <scope>NUCLEOTIDE SEQUENCE [LARGE SCALE GENOMIC DNA]</scope>
    <source>
        <strain evidence="12">Gv29-8 / FGSC 10586</strain>
    </source>
</reference>
<keyword evidence="12" id="KW-1185">Reference proteome</keyword>
<dbReference type="Gene3D" id="3.30.60.10">
    <property type="entry name" value="Endochitinase-like"/>
    <property type="match status" value="1"/>
</dbReference>
<dbReference type="SUPFAM" id="SSF54106">
    <property type="entry name" value="LysM domain"/>
    <property type="match status" value="2"/>
</dbReference>
<accession>G9MSX7</accession>
<comment type="similarity">
    <text evidence="1">Belongs to the glycosyl hydrolase 18 family. Chitinase class V subfamily.</text>
</comment>
<protein>
    <recommendedName>
        <fullName evidence="2">chitinase</fullName>
        <ecNumber evidence="2">3.2.1.14</ecNumber>
    </recommendedName>
</protein>
<feature type="domain" description="GH18" evidence="10">
    <location>
        <begin position="507"/>
        <end position="865"/>
    </location>
</feature>
<feature type="domain" description="LysM" evidence="9">
    <location>
        <begin position="1005"/>
        <end position="1050"/>
    </location>
</feature>
<dbReference type="SUPFAM" id="SSF54556">
    <property type="entry name" value="Chitinase insertion domain"/>
    <property type="match status" value="1"/>
</dbReference>
<dbReference type="InterPro" id="IPR053214">
    <property type="entry name" value="LysM12-like"/>
</dbReference>
<keyword evidence="4" id="KW-0843">Virulence</keyword>
<dbReference type="PANTHER" id="PTHR47700:SF2">
    <property type="entry name" value="CHITINASE"/>
    <property type="match status" value="1"/>
</dbReference>
<sequence length="1497" mass="157120">MRYEPQALVWALLVRNVVGFAAAKNAPDAFYSTLRPCPAACDGSPQNWTVYTSLKRLEVCTEPMLLDFAIYNPLEDPKTTTKLRTCTSGDSKDNRNGLLSETKTKSHKRDIKYTFKKNACITAAESKVDLDLAISVNQGHAGIDNLEAAFQNVRHYIQDAVHCNTKFLVGYSQGAAVAVYSGAAIDNSRTVPSVLQQMEKRFQSASPSNAFAELCSADRNADYTFGVAIDTTGDIAAVQKAVASWANGTCFGDGKSSSKLSGVSIFEAPLIPIAQSGSGKKSTTNVNSVKTLNARGDCSTITVVAGDGCDTLATKCGISAQDLSKFNPSPTLCSGLQPGERICCTAGTLPDLTPKPNPDGSCAKYTIQPNDFCAQIAAANSLTVDQLEAFNDKTTWGWNGCNDLAAGINICLSTGSPPLPAPIPNSVCGPVVPGSAAPKAGQALGDLNPCPLNTCCDVWGQCGITPEYCTPEQGPTGNPGTAPPGHNGCVSNCGTDIKNNGAGPSSFMKVTYYESWAWDRPCLHYATSDLSSTDYTHVHWGFATIDSNFNVVIDDPYNQLPSFLSLPQKKIVSFGGWGYSTDPATYEILRSAMTPQNVNTFVSNIAAVLRNGWDGVDIDWEYPGAPDIPGIPPGLASDGPNYLAFLTKLRAALGSSKSISIAAPASYWYLKSFPVADMAQQLDYVVYMTYDLHGQWDYNNQFSQEGCPAGNCLRSHVNLTETMYALSMITKAGVPSNKINVGVSSYGRSFGLTNPAACQGSFSNPGCTFVGPDSGATPGVCTNEAGYIANAEIDQLLGSGQYVFDTPSDSDMLFYGNNWVAYMSDLTKSSRTSKYKGLNFAGTVDWAVDLQKYTVDSGSGGSGGDIIHYPPSIWQNGNPSITCDDCTIVLPPSPLATPITVTYTVYTSILVSQPGTTATEQTSFVLPPFTISSVPFWPITIHPGAQSTTFTPLQSIMPPSTVISLPSSVVIAPPRSGTYLPFATVATPTAAPGPHPSNTIQDCSQWYQDADGDTCASIAQKFGISQSDFKQWNPSLGSSCSLIVGDYYCVQEANNGAIVWLTSPTFGSNSHTQTIQPPATKSIDIEPPIPPIVYVPKPPVPPPVPVCTVGCGVLDCALFGCGGGCGTFGCDGGCGIGFCGGGCAPGACGPGCGSGDCSVSGGGGGSFPPPPGPPPPPPPPTDDDNYKPPVADCQALTGVPIVPPPFSPPSDPTEHESGPADTDSNHFDNQNPPTTTAKPTSSSPPHATTITTNGMACTLISGSNNPVCTPIATPSPNPAGTNVHVNKGCVLINGSPRCSSDSGPIANVYQNFYNVASTQGQASSTALILYGYDSSDPYSTQQKATCQMNARWPSDYGDVFLGEDGYLYDAGGNKIFDQHCSTPDVNNQGPTINPYRDPRPAASCKREDDVIAIGFTIRAKDWITDGGAALKKQVQGCGAVTLWQAGTDNEVEVDGSFANIGSFRADFAVSFALPITFKTGCVGRAIGSAGGPQGNFC</sequence>
<dbReference type="RefSeq" id="XP_013957394.1">
    <property type="nucleotide sequence ID" value="XM_014101919.1"/>
</dbReference>
<dbReference type="STRING" id="413071.G9MSX7"/>
<evidence type="ECO:0000256" key="2">
    <source>
        <dbReference type="ARBA" id="ARBA00012729"/>
    </source>
</evidence>
<evidence type="ECO:0000259" key="10">
    <source>
        <dbReference type="PROSITE" id="PS51910"/>
    </source>
</evidence>
<feature type="region of interest" description="Disordered" evidence="7">
    <location>
        <begin position="1163"/>
        <end position="1251"/>
    </location>
</feature>
<feature type="compositionally biased region" description="Pro residues" evidence="7">
    <location>
        <begin position="1201"/>
        <end position="1211"/>
    </location>
</feature>
<dbReference type="InterPro" id="IPR011583">
    <property type="entry name" value="Chitinase_II/V-like_cat"/>
</dbReference>
<dbReference type="eggNOG" id="KOG2806">
    <property type="taxonomic scope" value="Eukaryota"/>
</dbReference>
<feature type="compositionally biased region" description="Low complexity" evidence="7">
    <location>
        <begin position="1232"/>
        <end position="1251"/>
    </location>
</feature>
<dbReference type="EC" id="3.2.1.14" evidence="2"/>
<evidence type="ECO:0000256" key="4">
    <source>
        <dbReference type="ARBA" id="ARBA00023026"/>
    </source>
</evidence>
<dbReference type="PROSITE" id="PS51782">
    <property type="entry name" value="LYSM"/>
    <property type="match status" value="3"/>
</dbReference>
<evidence type="ECO:0000256" key="6">
    <source>
        <dbReference type="ARBA" id="ARBA00044955"/>
    </source>
</evidence>
<dbReference type="InParanoid" id="G9MSX7"/>
<dbReference type="VEuPathDB" id="FungiDB:TRIVIDRAFT_201336"/>
<dbReference type="InterPro" id="IPR029070">
    <property type="entry name" value="Chitinase_insertion_sf"/>
</dbReference>
<name>G9MSX7_HYPVG</name>
<dbReference type="InterPro" id="IPR018392">
    <property type="entry name" value="LysM"/>
</dbReference>
<feature type="chain" id="PRO_5003523857" description="chitinase" evidence="8">
    <location>
        <begin position="24"/>
        <end position="1497"/>
    </location>
</feature>
<dbReference type="InterPro" id="IPR036779">
    <property type="entry name" value="LysM_dom_sf"/>
</dbReference>
<dbReference type="SUPFAM" id="SSF57016">
    <property type="entry name" value="Plant lectins/antimicrobial peptides"/>
    <property type="match status" value="1"/>
</dbReference>
<dbReference type="Gene3D" id="3.20.20.80">
    <property type="entry name" value="Glycosidases"/>
    <property type="match status" value="1"/>
</dbReference>
<feature type="signal peptide" evidence="8">
    <location>
        <begin position="1"/>
        <end position="23"/>
    </location>
</feature>
<dbReference type="Proteomes" id="UP000007115">
    <property type="component" value="Unassembled WGS sequence"/>
</dbReference>
<evidence type="ECO:0000256" key="8">
    <source>
        <dbReference type="SAM" id="SignalP"/>
    </source>
</evidence>
<keyword evidence="11" id="KW-0378">Hydrolase</keyword>
<keyword evidence="3" id="KW-0147">Chitin-binding</keyword>
<organism evidence="11 12">
    <name type="scientific">Hypocrea virens (strain Gv29-8 / FGSC 10586)</name>
    <name type="common">Gliocladium virens</name>
    <name type="synonym">Trichoderma virens</name>
    <dbReference type="NCBI Taxonomy" id="413071"/>
    <lineage>
        <taxon>Eukaryota</taxon>
        <taxon>Fungi</taxon>
        <taxon>Dikarya</taxon>
        <taxon>Ascomycota</taxon>
        <taxon>Pezizomycotina</taxon>
        <taxon>Sordariomycetes</taxon>
        <taxon>Hypocreomycetidae</taxon>
        <taxon>Hypocreales</taxon>
        <taxon>Hypocreaceae</taxon>
        <taxon>Trichoderma</taxon>
    </lineage>
</organism>
<feature type="domain" description="LysM" evidence="9">
    <location>
        <begin position="299"/>
        <end position="344"/>
    </location>
</feature>
<dbReference type="HOGENOM" id="CLU_002846_1_0_1"/>
<dbReference type="SMART" id="SM00257">
    <property type="entry name" value="LysM"/>
    <property type="match status" value="3"/>
</dbReference>
<dbReference type="OrthoDB" id="73875at2759"/>
<comment type="caution">
    <text evidence="11">The sequence shown here is derived from an EMBL/GenBank/DDBJ whole genome shotgun (WGS) entry which is preliminary data.</text>
</comment>
<dbReference type="CDD" id="cd00118">
    <property type="entry name" value="LysM"/>
    <property type="match status" value="2"/>
</dbReference>
<dbReference type="CDD" id="cd02878">
    <property type="entry name" value="GH18_zymocin_alpha"/>
    <property type="match status" value="1"/>
</dbReference>
<dbReference type="SUPFAM" id="SSF51445">
    <property type="entry name" value="(Trans)glycosidases"/>
    <property type="match status" value="1"/>
</dbReference>
<evidence type="ECO:0000256" key="3">
    <source>
        <dbReference type="ARBA" id="ARBA00022669"/>
    </source>
</evidence>
<dbReference type="CDD" id="cd00035">
    <property type="entry name" value="ChtBD1"/>
    <property type="match status" value="1"/>
</dbReference>
<dbReference type="PROSITE" id="PS51910">
    <property type="entry name" value="GH18_2"/>
    <property type="match status" value="1"/>
</dbReference>
<feature type="domain" description="LysM" evidence="9">
    <location>
        <begin position="363"/>
        <end position="412"/>
    </location>
</feature>
<feature type="compositionally biased region" description="Basic and acidic residues" evidence="7">
    <location>
        <begin position="1212"/>
        <end position="1226"/>
    </location>
</feature>
<comment type="similarity">
    <text evidence="6">Belongs to the secreted LysM effector family.</text>
</comment>
<evidence type="ECO:0000256" key="5">
    <source>
        <dbReference type="ARBA" id="ARBA00023295"/>
    </source>
</evidence>
<dbReference type="Pfam" id="PF01476">
    <property type="entry name" value="LysM"/>
    <property type="match status" value="3"/>
</dbReference>
<proteinExistence type="inferred from homology"/>
<gene>
    <name evidence="11" type="primary">TVC8</name>
    <name evidence="11" type="ORF">TRIVIDRAFT_201336</name>
</gene>